<protein>
    <submittedName>
        <fullName evidence="1">Uncharacterized protein</fullName>
    </submittedName>
</protein>
<evidence type="ECO:0000313" key="1">
    <source>
        <dbReference type="EMBL" id="DAE27434.1"/>
    </source>
</evidence>
<dbReference type="EMBL" id="BK015838">
    <property type="protein sequence ID" value="DAE27434.1"/>
    <property type="molecule type" value="Genomic_DNA"/>
</dbReference>
<organism evidence="1">
    <name type="scientific">virus sp. ctIVh9</name>
    <dbReference type="NCBI Taxonomy" id="2826797"/>
    <lineage>
        <taxon>Viruses</taxon>
    </lineage>
</organism>
<accession>A0A8S5R8H0</accession>
<name>A0A8S5R8H0_9VIRU</name>
<sequence>MARLFNIIKPISGNDNQYVWASVLLDTVQIYKTFFSYASTHNLPLQF</sequence>
<proteinExistence type="predicted"/>
<reference evidence="1" key="1">
    <citation type="journal article" date="2021" name="Proc. Natl. Acad. Sci. U.S.A.">
        <title>A Catalog of Tens of Thousands of Viruses from Human Metagenomes Reveals Hidden Associations with Chronic Diseases.</title>
        <authorList>
            <person name="Tisza M.J."/>
            <person name="Buck C.B."/>
        </authorList>
    </citation>
    <scope>NUCLEOTIDE SEQUENCE</scope>
    <source>
        <strain evidence="1">CtIVh9</strain>
    </source>
</reference>